<dbReference type="Proteomes" id="UP000007842">
    <property type="component" value="Chromosome"/>
</dbReference>
<dbReference type="PATRIC" id="fig|1003195.29.peg.1748"/>
<protein>
    <submittedName>
        <fullName evidence="1">Uncharacterized protein</fullName>
    </submittedName>
</protein>
<proteinExistence type="predicted"/>
<sequence>MDGARQGVAAHAAHHFGRAADALFSPVRPALPPVVPLPLALPGLPARGCRHPHRRALRTPALHPVLLKRRARHCRLAVRG</sequence>
<dbReference type="AlphaFoldDB" id="G8WQ51"/>
<evidence type="ECO:0000313" key="2">
    <source>
        <dbReference type="Proteomes" id="UP000007842"/>
    </source>
</evidence>
<gene>
    <name evidence="1" type="ordered locus">SCATT_17390</name>
</gene>
<evidence type="ECO:0000313" key="1">
    <source>
        <dbReference type="EMBL" id="AEW94110.1"/>
    </source>
</evidence>
<accession>G8WQ51</accession>
<organism evidence="1 2">
    <name type="scientific">Streptantibioticus cattleyicolor (strain ATCC 35852 / DSM 46488 / JCM 4925 / NBRC 14057 / NRRL 8057)</name>
    <name type="common">Streptomyces cattleya</name>
    <dbReference type="NCBI Taxonomy" id="1003195"/>
    <lineage>
        <taxon>Bacteria</taxon>
        <taxon>Bacillati</taxon>
        <taxon>Actinomycetota</taxon>
        <taxon>Actinomycetes</taxon>
        <taxon>Kitasatosporales</taxon>
        <taxon>Streptomycetaceae</taxon>
        <taxon>Streptantibioticus</taxon>
    </lineage>
</organism>
<dbReference type="KEGG" id="scy:SCATT_17390"/>
<keyword evidence="2" id="KW-1185">Reference proteome</keyword>
<name>G8WQ51_STREN</name>
<dbReference type="EMBL" id="CP003219">
    <property type="protein sequence ID" value="AEW94110.1"/>
    <property type="molecule type" value="Genomic_DNA"/>
</dbReference>
<dbReference type="HOGENOM" id="CLU_2588122_0_0_11"/>
<dbReference type="STRING" id="1003195.SCATT_17390"/>
<reference evidence="2" key="1">
    <citation type="submission" date="2011-12" db="EMBL/GenBank/DDBJ databases">
        <title>Complete genome sequence of Streptomyces cattleya strain DSM 46488.</title>
        <authorList>
            <person name="Ou H.-Y."/>
            <person name="Li P."/>
            <person name="Zhao C."/>
            <person name="O'Hagan D."/>
            <person name="Deng Z."/>
        </authorList>
    </citation>
    <scope>NUCLEOTIDE SEQUENCE [LARGE SCALE GENOMIC DNA]</scope>
    <source>
        <strain evidence="2">ATCC 35852 / DSM 46488 / JCM 4925 / NBRC 14057 / NRRL 8057</strain>
    </source>
</reference>